<feature type="region of interest" description="Disordered" evidence="2">
    <location>
        <begin position="1"/>
        <end position="25"/>
    </location>
</feature>
<dbReference type="EMBL" id="LR134476">
    <property type="protein sequence ID" value="VEI12714.1"/>
    <property type="molecule type" value="Genomic_DNA"/>
</dbReference>
<dbReference type="GO" id="GO:0004106">
    <property type="term" value="F:chorismate mutase activity"/>
    <property type="evidence" value="ECO:0007669"/>
    <property type="project" value="InterPro"/>
</dbReference>
<feature type="domain" description="Chorismate mutase" evidence="3">
    <location>
        <begin position="22"/>
        <end position="113"/>
    </location>
</feature>
<dbReference type="OrthoDB" id="3267837at2"/>
<sequence length="118" mass="13065">MDSAERVVGEGAANSAGNGAGESPLQQLENYRKTIDNLDAALVHILAERFRCTQRVGQLKAEHAMPASDKEREARQIARLRILAEESDLDPVFAEKFLKFIVAEVIQHHEEIAAEKNA</sequence>
<dbReference type="InterPro" id="IPR036979">
    <property type="entry name" value="CM_dom_sf"/>
</dbReference>
<keyword evidence="1" id="KW-0413">Isomerase</keyword>
<dbReference type="NCBIfam" id="NF006691">
    <property type="entry name" value="PRK09239.1"/>
    <property type="match status" value="1"/>
</dbReference>
<evidence type="ECO:0000259" key="3">
    <source>
        <dbReference type="PROSITE" id="PS51168"/>
    </source>
</evidence>
<name>A0A3S4V9Q4_9ACTO</name>
<keyword evidence="5" id="KW-1185">Reference proteome</keyword>
<dbReference type="InterPro" id="IPR051331">
    <property type="entry name" value="Chorismate_mutase-related"/>
</dbReference>
<dbReference type="NCBIfam" id="TIGR01795">
    <property type="entry name" value="CM_mono_cladeE"/>
    <property type="match status" value="1"/>
</dbReference>
<evidence type="ECO:0000256" key="2">
    <source>
        <dbReference type="SAM" id="MobiDB-lite"/>
    </source>
</evidence>
<dbReference type="GO" id="GO:0046417">
    <property type="term" value="P:chorismate metabolic process"/>
    <property type="evidence" value="ECO:0007669"/>
    <property type="project" value="InterPro"/>
</dbReference>
<proteinExistence type="predicted"/>
<protein>
    <submittedName>
        <fullName evidence="4">Chorismate mutase</fullName>
    </submittedName>
</protein>
<dbReference type="PANTHER" id="PTHR38041">
    <property type="entry name" value="CHORISMATE MUTASE"/>
    <property type="match status" value="1"/>
</dbReference>
<dbReference type="SMART" id="SM00830">
    <property type="entry name" value="CM_2"/>
    <property type="match status" value="1"/>
</dbReference>
<evidence type="ECO:0000256" key="1">
    <source>
        <dbReference type="ARBA" id="ARBA00023235"/>
    </source>
</evidence>
<dbReference type="InterPro" id="IPR002701">
    <property type="entry name" value="CM_II_prokaryot"/>
</dbReference>
<dbReference type="RefSeq" id="WP_126415895.1">
    <property type="nucleotide sequence ID" value="NZ_LR134476.1"/>
</dbReference>
<dbReference type="AlphaFoldDB" id="A0A3S4V9Q4"/>
<dbReference type="Pfam" id="PF01817">
    <property type="entry name" value="CM_2"/>
    <property type="match status" value="1"/>
</dbReference>
<dbReference type="KEGG" id="tbw:NCTC13354_00403"/>
<dbReference type="Gene3D" id="1.20.59.10">
    <property type="entry name" value="Chorismate mutase"/>
    <property type="match status" value="1"/>
</dbReference>
<reference evidence="4 5" key="1">
    <citation type="submission" date="2018-12" db="EMBL/GenBank/DDBJ databases">
        <authorList>
            <consortium name="Pathogen Informatics"/>
        </authorList>
    </citation>
    <scope>NUCLEOTIDE SEQUENCE [LARGE SCALE GENOMIC DNA]</scope>
    <source>
        <strain evidence="4 5">NCTC13354</strain>
    </source>
</reference>
<dbReference type="GO" id="GO:0009697">
    <property type="term" value="P:salicylic acid biosynthetic process"/>
    <property type="evidence" value="ECO:0007669"/>
    <property type="project" value="TreeGrafter"/>
</dbReference>
<dbReference type="InterPro" id="IPR036263">
    <property type="entry name" value="Chorismate_II_sf"/>
</dbReference>
<evidence type="ECO:0000313" key="5">
    <source>
        <dbReference type="Proteomes" id="UP000269542"/>
    </source>
</evidence>
<gene>
    <name evidence="4" type="ORF">NCTC13354_00403</name>
</gene>
<feature type="compositionally biased region" description="Low complexity" evidence="2">
    <location>
        <begin position="9"/>
        <end position="23"/>
    </location>
</feature>
<dbReference type="SUPFAM" id="SSF48600">
    <property type="entry name" value="Chorismate mutase II"/>
    <property type="match status" value="1"/>
</dbReference>
<evidence type="ECO:0000313" key="4">
    <source>
        <dbReference type="EMBL" id="VEI12714.1"/>
    </source>
</evidence>
<dbReference type="Proteomes" id="UP000269542">
    <property type="component" value="Chromosome"/>
</dbReference>
<organism evidence="4 5">
    <name type="scientific">Trueperella bialowiezensis</name>
    <dbReference type="NCBI Taxonomy" id="312285"/>
    <lineage>
        <taxon>Bacteria</taxon>
        <taxon>Bacillati</taxon>
        <taxon>Actinomycetota</taxon>
        <taxon>Actinomycetes</taxon>
        <taxon>Actinomycetales</taxon>
        <taxon>Actinomycetaceae</taxon>
        <taxon>Trueperella</taxon>
    </lineage>
</organism>
<dbReference type="InterPro" id="IPR010951">
    <property type="entry name" value="CM_bact"/>
</dbReference>
<accession>A0A3S4V9Q4</accession>
<dbReference type="PANTHER" id="PTHR38041:SF1">
    <property type="entry name" value="CHORISMATE MUTASE"/>
    <property type="match status" value="1"/>
</dbReference>
<dbReference type="PROSITE" id="PS51168">
    <property type="entry name" value="CHORISMATE_MUT_2"/>
    <property type="match status" value="1"/>
</dbReference>